<dbReference type="PANTHER" id="PTHR32196:SF63">
    <property type="entry name" value="INNER MEMBRANE ABC TRANSPORTER PERMEASE PROTEIN YJFF"/>
    <property type="match status" value="1"/>
</dbReference>
<evidence type="ECO:0000313" key="9">
    <source>
        <dbReference type="Proteomes" id="UP000286482"/>
    </source>
</evidence>
<comment type="subcellular location">
    <subcellularLocation>
        <location evidence="1">Cell inner membrane</location>
        <topology evidence="1">Multi-pass membrane protein</topology>
    </subcellularLocation>
</comment>
<feature type="transmembrane region" description="Helical" evidence="7">
    <location>
        <begin position="115"/>
        <end position="136"/>
    </location>
</feature>
<feature type="transmembrane region" description="Helical" evidence="7">
    <location>
        <begin position="63"/>
        <end position="81"/>
    </location>
</feature>
<comment type="caution">
    <text evidence="8">The sequence shown here is derived from an EMBL/GenBank/DDBJ whole genome shotgun (WGS) entry which is preliminary data.</text>
</comment>
<feature type="transmembrane region" description="Helical" evidence="7">
    <location>
        <begin position="38"/>
        <end position="57"/>
    </location>
</feature>
<evidence type="ECO:0000256" key="3">
    <source>
        <dbReference type="ARBA" id="ARBA00022475"/>
    </source>
</evidence>
<evidence type="ECO:0000256" key="5">
    <source>
        <dbReference type="ARBA" id="ARBA00022989"/>
    </source>
</evidence>
<dbReference type="EMBL" id="RAQO01000007">
    <property type="protein sequence ID" value="RKF17477.1"/>
    <property type="molecule type" value="Genomic_DNA"/>
</dbReference>
<keyword evidence="4 7" id="KW-0812">Transmembrane</keyword>
<dbReference type="Pfam" id="PF02653">
    <property type="entry name" value="BPD_transp_2"/>
    <property type="match status" value="1"/>
</dbReference>
<dbReference type="OrthoDB" id="8843934at2"/>
<name>A0A420E9X1_9ALTE</name>
<organism evidence="8 9">
    <name type="scientific">Alginatibacterium sediminis</name>
    <dbReference type="NCBI Taxonomy" id="2164068"/>
    <lineage>
        <taxon>Bacteria</taxon>
        <taxon>Pseudomonadati</taxon>
        <taxon>Pseudomonadota</taxon>
        <taxon>Gammaproteobacteria</taxon>
        <taxon>Alteromonadales</taxon>
        <taxon>Alteromonadaceae</taxon>
        <taxon>Alginatibacterium</taxon>
    </lineage>
</organism>
<evidence type="ECO:0000256" key="1">
    <source>
        <dbReference type="ARBA" id="ARBA00004429"/>
    </source>
</evidence>
<feature type="transmembrane region" description="Helical" evidence="7">
    <location>
        <begin position="88"/>
        <end position="109"/>
    </location>
</feature>
<sequence length="338" mass="36910">MKTRYLPLIATIIVFVSLYLWGALQFDNFFSMRVFTNLFTDNAFLVITAIGMTFVILSGGIDLSVGSMIACVGVSVAVLIEHYQFHPILAFTIVLISAWMFGTFMGILIERYKLPPFIVTLAGMFFLRGLSFVISIESIPITHPFYDEIADFSIPVIGGGNLTASTVIMLIVLIIAVFLAHYTRFGRNVYAVGGNESSARLLGVPVSRTIINTYAFNSFLAALSGIVFSFYTFSGYSLAAMGLELDAIASVVIGGTLLTGGVGFVVGTVFGVLIQGVIQTIISFDGTLNSWWTKIFIGLLLFVFIAMQRLISSGHILVYFKNMKGRVIGDTKADTTRY</sequence>
<feature type="transmembrane region" description="Helical" evidence="7">
    <location>
        <begin position="156"/>
        <end position="180"/>
    </location>
</feature>
<reference evidence="8 9" key="1">
    <citation type="submission" date="2018-09" db="EMBL/GenBank/DDBJ databases">
        <authorList>
            <person name="Wang Z."/>
        </authorList>
    </citation>
    <scope>NUCLEOTIDE SEQUENCE [LARGE SCALE GENOMIC DNA]</scope>
    <source>
        <strain evidence="8 9">ALS 81</strain>
    </source>
</reference>
<dbReference type="Proteomes" id="UP000286482">
    <property type="component" value="Unassembled WGS sequence"/>
</dbReference>
<feature type="transmembrane region" description="Helical" evidence="7">
    <location>
        <begin position="214"/>
        <end position="233"/>
    </location>
</feature>
<dbReference type="GO" id="GO:0005886">
    <property type="term" value="C:plasma membrane"/>
    <property type="evidence" value="ECO:0007669"/>
    <property type="project" value="UniProtKB-SubCell"/>
</dbReference>
<dbReference type="GO" id="GO:0022857">
    <property type="term" value="F:transmembrane transporter activity"/>
    <property type="evidence" value="ECO:0007669"/>
    <property type="project" value="InterPro"/>
</dbReference>
<keyword evidence="9" id="KW-1185">Reference proteome</keyword>
<proteinExistence type="inferred from homology"/>
<keyword evidence="3" id="KW-1003">Cell membrane</keyword>
<feature type="transmembrane region" description="Helical" evidence="7">
    <location>
        <begin position="245"/>
        <end position="275"/>
    </location>
</feature>
<keyword evidence="6 7" id="KW-0472">Membrane</keyword>
<evidence type="ECO:0000256" key="7">
    <source>
        <dbReference type="SAM" id="Phobius"/>
    </source>
</evidence>
<evidence type="ECO:0000256" key="4">
    <source>
        <dbReference type="ARBA" id="ARBA00022692"/>
    </source>
</evidence>
<dbReference type="CDD" id="cd06579">
    <property type="entry name" value="TM_PBP1_transp_AraH_like"/>
    <property type="match status" value="1"/>
</dbReference>
<gene>
    <name evidence="8" type="primary">yjfF</name>
    <name evidence="8" type="ORF">DBZ36_13610</name>
</gene>
<evidence type="ECO:0000256" key="2">
    <source>
        <dbReference type="ARBA" id="ARBA00007942"/>
    </source>
</evidence>
<feature type="transmembrane region" description="Helical" evidence="7">
    <location>
        <begin position="6"/>
        <end position="26"/>
    </location>
</feature>
<dbReference type="PANTHER" id="PTHR32196">
    <property type="entry name" value="ABC TRANSPORTER PERMEASE PROTEIN YPHD-RELATED-RELATED"/>
    <property type="match status" value="1"/>
</dbReference>
<evidence type="ECO:0000313" key="8">
    <source>
        <dbReference type="EMBL" id="RKF17477.1"/>
    </source>
</evidence>
<comment type="similarity">
    <text evidence="2">Belongs to the binding-protein-dependent transport system permease family. AraH/RbsC subfamily.</text>
</comment>
<dbReference type="InterPro" id="IPR001851">
    <property type="entry name" value="ABC_transp_permease"/>
</dbReference>
<dbReference type="AlphaFoldDB" id="A0A420E9X1"/>
<evidence type="ECO:0000256" key="6">
    <source>
        <dbReference type="ARBA" id="ARBA00023136"/>
    </source>
</evidence>
<keyword evidence="5 7" id="KW-1133">Transmembrane helix</keyword>
<feature type="transmembrane region" description="Helical" evidence="7">
    <location>
        <begin position="295"/>
        <end position="320"/>
    </location>
</feature>
<accession>A0A420E9X1</accession>
<dbReference type="NCBIfam" id="NF008630">
    <property type="entry name" value="PRK11618.1"/>
    <property type="match status" value="1"/>
</dbReference>
<dbReference type="RefSeq" id="WP_120355502.1">
    <property type="nucleotide sequence ID" value="NZ_RAQO01000007.1"/>
</dbReference>
<protein>
    <submittedName>
        <fullName evidence="8">Sugar ABC transporter permease YjfF</fullName>
    </submittedName>
</protein>